<dbReference type="Gene3D" id="3.40.50.300">
    <property type="entry name" value="P-loop containing nucleotide triphosphate hydrolases"/>
    <property type="match status" value="1"/>
</dbReference>
<sequence>MLIDIKRKIIFVAGLKTGSTSVENMFQHMADIRIVRSEWGKHDAVHQIKQKFAWLFEKIPFDEFFVWGVIREPRDWLWSLYKSHRHENFAADPRLYTGNMNFEEFLDDWCARNFSQVIPQHLKFEDENDNLVCDALIPFERLEEGLKHMAVRYDAGGVVPKKLNASPVIETDESFLAARDQIAERYARDYEIHQWAGDQFEAGVFGSSADFQA</sequence>
<dbReference type="Proteomes" id="UP000546031">
    <property type="component" value="Unassembled WGS sequence"/>
</dbReference>
<dbReference type="RefSeq" id="WP_176272841.1">
    <property type="nucleotide sequence ID" value="NZ_JABWTA010000001.1"/>
</dbReference>
<gene>
    <name evidence="1" type="ORF">HUO12_06665</name>
</gene>
<organism evidence="1 2">
    <name type="scientific">Altererythrobacter lutimaris</name>
    <dbReference type="NCBI Taxonomy" id="2743979"/>
    <lineage>
        <taxon>Bacteria</taxon>
        <taxon>Pseudomonadati</taxon>
        <taxon>Pseudomonadota</taxon>
        <taxon>Alphaproteobacteria</taxon>
        <taxon>Sphingomonadales</taxon>
        <taxon>Erythrobacteraceae</taxon>
        <taxon>Altererythrobacter</taxon>
    </lineage>
</organism>
<dbReference type="InterPro" id="IPR027417">
    <property type="entry name" value="P-loop_NTPase"/>
</dbReference>
<dbReference type="AlphaFoldDB" id="A0A850H609"/>
<comment type="caution">
    <text evidence="1">The sequence shown here is derived from an EMBL/GenBank/DDBJ whole genome shotgun (WGS) entry which is preliminary data.</text>
</comment>
<name>A0A850H609_9SPHN</name>
<evidence type="ECO:0000313" key="1">
    <source>
        <dbReference type="EMBL" id="NVE94577.1"/>
    </source>
</evidence>
<dbReference type="SUPFAM" id="SSF52540">
    <property type="entry name" value="P-loop containing nucleoside triphosphate hydrolases"/>
    <property type="match status" value="1"/>
</dbReference>
<proteinExistence type="predicted"/>
<protein>
    <recommendedName>
        <fullName evidence="3">Sulfotransferase family protein</fullName>
    </recommendedName>
</protein>
<reference evidence="1 2" key="1">
    <citation type="submission" date="2020-06" db="EMBL/GenBank/DDBJ databases">
        <title>Altererythrobacter lutimaris sp. nov., a marine bacterium isolated from a tidal flat.</title>
        <authorList>
            <person name="Kim D."/>
            <person name="Yoo Y."/>
            <person name="Kim J.-J."/>
        </authorList>
    </citation>
    <scope>NUCLEOTIDE SEQUENCE [LARGE SCALE GENOMIC DNA]</scope>
    <source>
        <strain evidence="1 2">JGD-16</strain>
    </source>
</reference>
<accession>A0A850H609</accession>
<evidence type="ECO:0000313" key="2">
    <source>
        <dbReference type="Proteomes" id="UP000546031"/>
    </source>
</evidence>
<dbReference type="EMBL" id="JABWTA010000001">
    <property type="protein sequence ID" value="NVE94577.1"/>
    <property type="molecule type" value="Genomic_DNA"/>
</dbReference>
<evidence type="ECO:0008006" key="3">
    <source>
        <dbReference type="Google" id="ProtNLM"/>
    </source>
</evidence>
<keyword evidence="2" id="KW-1185">Reference proteome</keyword>